<dbReference type="PROSITE" id="PS51318">
    <property type="entry name" value="TAT"/>
    <property type="match status" value="1"/>
</dbReference>
<feature type="signal peptide" evidence="2">
    <location>
        <begin position="1"/>
        <end position="34"/>
    </location>
</feature>
<dbReference type="InterPro" id="IPR006311">
    <property type="entry name" value="TAT_signal"/>
</dbReference>
<dbReference type="EMBL" id="CP012333">
    <property type="protein sequence ID" value="AKV00503.1"/>
    <property type="molecule type" value="Genomic_DNA"/>
</dbReference>
<feature type="chain" id="PRO_5005466547" evidence="2">
    <location>
        <begin position="35"/>
        <end position="225"/>
    </location>
</feature>
<protein>
    <submittedName>
        <fullName evidence="3">Uncharacterized protein</fullName>
    </submittedName>
</protein>
<reference evidence="3 4" key="1">
    <citation type="submission" date="2015-08" db="EMBL/GenBank/DDBJ databases">
        <authorList>
            <person name="Babu N.S."/>
            <person name="Beckwith C.J."/>
            <person name="Beseler K.G."/>
            <person name="Brison A."/>
            <person name="Carone J.V."/>
            <person name="Caskin T.P."/>
            <person name="Diamond M."/>
            <person name="Durham M.E."/>
            <person name="Foxe J.M."/>
            <person name="Go M."/>
            <person name="Henderson B.A."/>
            <person name="Jones I.B."/>
            <person name="McGettigan J.A."/>
            <person name="Micheletti S.J."/>
            <person name="Nasrallah M.E."/>
            <person name="Ortiz D."/>
            <person name="Piller C.R."/>
            <person name="Privatt S.R."/>
            <person name="Schneider S.L."/>
            <person name="Sharp S."/>
            <person name="Smith T.C."/>
            <person name="Stanton J.D."/>
            <person name="Ullery H.E."/>
            <person name="Wilson R.J."/>
            <person name="Serrano M.G."/>
            <person name="Buck G."/>
            <person name="Lee V."/>
            <person name="Wang Y."/>
            <person name="Carvalho R."/>
            <person name="Voegtly L."/>
            <person name="Shi R."/>
            <person name="Duckworth R."/>
            <person name="Johnson A."/>
            <person name="Loviza R."/>
            <person name="Walstead R."/>
            <person name="Shah Z."/>
            <person name="Kiflezghi M."/>
            <person name="Wade K."/>
            <person name="Ball S.L."/>
            <person name="Bradley K.W."/>
            <person name="Asai D.J."/>
            <person name="Bowman C.A."/>
            <person name="Russell D.A."/>
            <person name="Pope W.H."/>
            <person name="Jacobs-Sera D."/>
            <person name="Hendrix R.W."/>
            <person name="Hatfull G.F."/>
        </authorList>
    </citation>
    <scope>NUCLEOTIDE SEQUENCE [LARGE SCALE GENOMIC DNA]</scope>
    <source>
        <strain evidence="3 4">DSM 27648</strain>
    </source>
</reference>
<keyword evidence="4" id="KW-1185">Reference proteome</keyword>
<proteinExistence type="predicted"/>
<keyword evidence="2" id="KW-0732">Signal</keyword>
<feature type="region of interest" description="Disordered" evidence="1">
    <location>
        <begin position="37"/>
        <end position="59"/>
    </location>
</feature>
<dbReference type="PROSITE" id="PS51257">
    <property type="entry name" value="PROKAR_LIPOPROTEIN"/>
    <property type="match status" value="1"/>
</dbReference>
<evidence type="ECO:0000256" key="2">
    <source>
        <dbReference type="SAM" id="SignalP"/>
    </source>
</evidence>
<dbReference type="AlphaFoldDB" id="A0A0K1Q428"/>
<dbReference type="OrthoDB" id="9839447at2"/>
<gene>
    <name evidence="3" type="ORF">AKJ09_07166</name>
</gene>
<evidence type="ECO:0000313" key="3">
    <source>
        <dbReference type="EMBL" id="AKV00503.1"/>
    </source>
</evidence>
<accession>A0A0K1Q428</accession>
<sequence>MPTPYDRTTRRTFLDRLARATGALVLAPISSACAARAAEPSKPGDPRAVPRERPAGWDPIEFNRARGNAGAIPASYLPSINGPDGDAKHLGKHLPYIPNFERARFPAGAIALMWGDSSKGYAAHPNAAPSQANPEGHWFNWIRIRKAVAGDAEERESRFSAWPHPRPGDNGAYRASRGDAPGADSGKDTIYIAELPSDVRPGDLVRIHAHCITHGEYVDFLVVPS</sequence>
<organism evidence="3 4">
    <name type="scientific">Labilithrix luteola</name>
    <dbReference type="NCBI Taxonomy" id="1391654"/>
    <lineage>
        <taxon>Bacteria</taxon>
        <taxon>Pseudomonadati</taxon>
        <taxon>Myxococcota</taxon>
        <taxon>Polyangia</taxon>
        <taxon>Polyangiales</taxon>
        <taxon>Labilitrichaceae</taxon>
        <taxon>Labilithrix</taxon>
    </lineage>
</organism>
<evidence type="ECO:0000313" key="4">
    <source>
        <dbReference type="Proteomes" id="UP000064967"/>
    </source>
</evidence>
<dbReference type="STRING" id="1391654.AKJ09_07166"/>
<dbReference type="Proteomes" id="UP000064967">
    <property type="component" value="Chromosome"/>
</dbReference>
<feature type="region of interest" description="Disordered" evidence="1">
    <location>
        <begin position="155"/>
        <end position="187"/>
    </location>
</feature>
<dbReference type="KEGG" id="llu:AKJ09_07166"/>
<name>A0A0K1Q428_9BACT</name>
<evidence type="ECO:0000256" key="1">
    <source>
        <dbReference type="SAM" id="MobiDB-lite"/>
    </source>
</evidence>
<dbReference type="RefSeq" id="WP_146651787.1">
    <property type="nucleotide sequence ID" value="NZ_CP012333.1"/>
</dbReference>
<feature type="compositionally biased region" description="Basic and acidic residues" evidence="1">
    <location>
        <begin position="42"/>
        <end position="55"/>
    </location>
</feature>